<dbReference type="RefSeq" id="WP_135082580.1">
    <property type="nucleotide sequence ID" value="NZ_SPDV01000001.1"/>
</dbReference>
<sequence length="60" mass="6512">MIHLASALFFTLALLAALTTLHVVVQLSWSEIVAALRGELGREFSPRRAASATPRRHAVS</sequence>
<dbReference type="EMBL" id="SPDV01000001">
    <property type="protein sequence ID" value="TFI60207.1"/>
    <property type="molecule type" value="Genomic_DNA"/>
</dbReference>
<name>A0A4Y8ZXF7_9SPHN</name>
<proteinExistence type="predicted"/>
<evidence type="ECO:0000313" key="1">
    <source>
        <dbReference type="EMBL" id="TFI60207.1"/>
    </source>
</evidence>
<reference evidence="1 2" key="1">
    <citation type="submission" date="2019-03" db="EMBL/GenBank/DDBJ databases">
        <title>Genome sequence of Sphingomonas sp. 17J27-24.</title>
        <authorList>
            <person name="Kim M."/>
            <person name="Maeng S."/>
            <person name="Sathiyaraj S."/>
        </authorList>
    </citation>
    <scope>NUCLEOTIDE SEQUENCE [LARGE SCALE GENOMIC DNA]</scope>
    <source>
        <strain evidence="1 2">17J27-24</strain>
    </source>
</reference>
<organism evidence="1 2">
    <name type="scientific">Sphingomonas parva</name>
    <dbReference type="NCBI Taxonomy" id="2555898"/>
    <lineage>
        <taxon>Bacteria</taxon>
        <taxon>Pseudomonadati</taxon>
        <taxon>Pseudomonadota</taxon>
        <taxon>Alphaproteobacteria</taxon>
        <taxon>Sphingomonadales</taxon>
        <taxon>Sphingomonadaceae</taxon>
        <taxon>Sphingomonas</taxon>
    </lineage>
</organism>
<accession>A0A4Y8ZXF7</accession>
<evidence type="ECO:0000313" key="2">
    <source>
        <dbReference type="Proteomes" id="UP000298213"/>
    </source>
</evidence>
<dbReference type="Proteomes" id="UP000298213">
    <property type="component" value="Unassembled WGS sequence"/>
</dbReference>
<keyword evidence="2" id="KW-1185">Reference proteome</keyword>
<protein>
    <submittedName>
        <fullName evidence="1">Uncharacterized protein</fullName>
    </submittedName>
</protein>
<dbReference type="AlphaFoldDB" id="A0A4Y8ZXF7"/>
<comment type="caution">
    <text evidence="1">The sequence shown here is derived from an EMBL/GenBank/DDBJ whole genome shotgun (WGS) entry which is preliminary data.</text>
</comment>
<gene>
    <name evidence="1" type="ORF">E2493_00385</name>
</gene>